<dbReference type="EMBL" id="JAVRRF010000005">
    <property type="protein sequence ID" value="KAK5065806.1"/>
    <property type="molecule type" value="Genomic_DNA"/>
</dbReference>
<feature type="domain" description="NAD-dependent epimerase/dehydratase" evidence="3">
    <location>
        <begin position="33"/>
        <end position="289"/>
    </location>
</feature>
<sequence>MAILLVHPHECCSTKSPNMTQRPLDMSPMKSLVLLTGPNGFVGAHVLDLLLKNHYRVRGTVRSLSKATYFKNKYPEASASGCLSFVAVPDIQAPGALDEAVDGVDYICHVASPYFTSSNDPIKELVEPAVNGTRNVVSSALKSKTLKRMTIMSSFASVVDLSKNPRGGYTYTAEDWDPVTPEEAAKDGFMGYHASKTFAERAAWEMWKEAKPDWDLVTFCPPMIYGPPMQEVDKSKGIDGMNTSIKRLITSVQGEDPAFKPKVATPGLPAWVDVRDVAQAHVRALALEKGVSERFLLCGGVDYFEDGLAGLRARGEKGLGEGGAHVVPGKHFGIDRSKAEEVLKLKFTPFEKTVEDSWEAVKQLGLI</sequence>
<evidence type="ECO:0000313" key="5">
    <source>
        <dbReference type="Proteomes" id="UP001345691"/>
    </source>
</evidence>
<dbReference type="InterPro" id="IPR050425">
    <property type="entry name" value="NAD(P)_dehydrat-like"/>
</dbReference>
<accession>A0ABR0JKP1</accession>
<evidence type="ECO:0000259" key="3">
    <source>
        <dbReference type="Pfam" id="PF01370"/>
    </source>
</evidence>
<reference evidence="4 5" key="1">
    <citation type="submission" date="2023-08" db="EMBL/GenBank/DDBJ databases">
        <title>Black Yeasts Isolated from many extreme environments.</title>
        <authorList>
            <person name="Coleine C."/>
            <person name="Stajich J.E."/>
            <person name="Selbmann L."/>
        </authorList>
    </citation>
    <scope>NUCLEOTIDE SEQUENCE [LARGE SCALE GENOMIC DNA]</scope>
    <source>
        <strain evidence="4 5">CCFEE 6328</strain>
    </source>
</reference>
<evidence type="ECO:0000313" key="4">
    <source>
        <dbReference type="EMBL" id="KAK5065806.1"/>
    </source>
</evidence>
<dbReference type="InterPro" id="IPR001509">
    <property type="entry name" value="Epimerase_deHydtase"/>
</dbReference>
<dbReference type="PANTHER" id="PTHR10366">
    <property type="entry name" value="NAD DEPENDENT EPIMERASE/DEHYDRATASE"/>
    <property type="match status" value="1"/>
</dbReference>
<dbReference type="InterPro" id="IPR036291">
    <property type="entry name" value="NAD(P)-bd_dom_sf"/>
</dbReference>
<keyword evidence="1" id="KW-0560">Oxidoreductase</keyword>
<organism evidence="4 5">
    <name type="scientific">Exophiala sideris</name>
    <dbReference type="NCBI Taxonomy" id="1016849"/>
    <lineage>
        <taxon>Eukaryota</taxon>
        <taxon>Fungi</taxon>
        <taxon>Dikarya</taxon>
        <taxon>Ascomycota</taxon>
        <taxon>Pezizomycotina</taxon>
        <taxon>Eurotiomycetes</taxon>
        <taxon>Chaetothyriomycetidae</taxon>
        <taxon>Chaetothyriales</taxon>
        <taxon>Herpotrichiellaceae</taxon>
        <taxon>Exophiala</taxon>
    </lineage>
</organism>
<name>A0ABR0JKP1_9EURO</name>
<dbReference type="Proteomes" id="UP001345691">
    <property type="component" value="Unassembled WGS sequence"/>
</dbReference>
<dbReference type="Gene3D" id="3.40.50.720">
    <property type="entry name" value="NAD(P)-binding Rossmann-like Domain"/>
    <property type="match status" value="1"/>
</dbReference>
<dbReference type="SUPFAM" id="SSF51735">
    <property type="entry name" value="NAD(P)-binding Rossmann-fold domains"/>
    <property type="match status" value="1"/>
</dbReference>
<keyword evidence="5" id="KW-1185">Reference proteome</keyword>
<dbReference type="PANTHER" id="PTHR10366:SF564">
    <property type="entry name" value="STEROL-4-ALPHA-CARBOXYLATE 3-DEHYDROGENASE, DECARBOXYLATING"/>
    <property type="match status" value="1"/>
</dbReference>
<proteinExistence type="inferred from homology"/>
<comment type="similarity">
    <text evidence="2">Belongs to the NAD(P)-dependent epimerase/dehydratase family. Dihydroflavonol-4-reductase subfamily.</text>
</comment>
<protein>
    <recommendedName>
        <fullName evidence="3">NAD-dependent epimerase/dehydratase domain-containing protein</fullName>
    </recommendedName>
</protein>
<dbReference type="Pfam" id="PF01370">
    <property type="entry name" value="Epimerase"/>
    <property type="match status" value="1"/>
</dbReference>
<comment type="caution">
    <text evidence="4">The sequence shown here is derived from an EMBL/GenBank/DDBJ whole genome shotgun (WGS) entry which is preliminary data.</text>
</comment>
<dbReference type="CDD" id="cd05227">
    <property type="entry name" value="AR_SDR_e"/>
    <property type="match status" value="1"/>
</dbReference>
<evidence type="ECO:0000256" key="1">
    <source>
        <dbReference type="ARBA" id="ARBA00023002"/>
    </source>
</evidence>
<gene>
    <name evidence="4" type="ORF">LTR69_003356</name>
</gene>
<evidence type="ECO:0000256" key="2">
    <source>
        <dbReference type="ARBA" id="ARBA00023445"/>
    </source>
</evidence>